<evidence type="ECO:0000313" key="1">
    <source>
        <dbReference type="EMBL" id="JAE00506.1"/>
    </source>
</evidence>
<reference evidence="1" key="1">
    <citation type="submission" date="2014-09" db="EMBL/GenBank/DDBJ databases">
        <authorList>
            <person name="Magalhaes I.L.F."/>
            <person name="Oliveira U."/>
            <person name="Santos F.R."/>
            <person name="Vidigal T.H.D.A."/>
            <person name="Brescovit A.D."/>
            <person name="Santos A.J."/>
        </authorList>
    </citation>
    <scope>NUCLEOTIDE SEQUENCE</scope>
    <source>
        <tissue evidence="1">Shoot tissue taken approximately 20 cm above the soil surface</tissue>
    </source>
</reference>
<protein>
    <submittedName>
        <fullName evidence="1">Uncharacterized protein</fullName>
    </submittedName>
</protein>
<proteinExistence type="predicted"/>
<dbReference type="EMBL" id="GBRH01197390">
    <property type="protein sequence ID" value="JAE00506.1"/>
    <property type="molecule type" value="Transcribed_RNA"/>
</dbReference>
<name>A0A0A9ERJ1_ARUDO</name>
<reference evidence="1" key="2">
    <citation type="journal article" date="2015" name="Data Brief">
        <title>Shoot transcriptome of the giant reed, Arundo donax.</title>
        <authorList>
            <person name="Barrero R.A."/>
            <person name="Guerrero F.D."/>
            <person name="Moolhuijzen P."/>
            <person name="Goolsby J.A."/>
            <person name="Tidwell J."/>
            <person name="Bellgard S.E."/>
            <person name="Bellgard M.I."/>
        </authorList>
    </citation>
    <scope>NUCLEOTIDE SEQUENCE</scope>
    <source>
        <tissue evidence="1">Shoot tissue taken approximately 20 cm above the soil surface</tissue>
    </source>
</reference>
<accession>A0A0A9ERJ1</accession>
<dbReference type="AlphaFoldDB" id="A0A0A9ERJ1"/>
<organism evidence="1">
    <name type="scientific">Arundo donax</name>
    <name type="common">Giant reed</name>
    <name type="synonym">Donax arundinaceus</name>
    <dbReference type="NCBI Taxonomy" id="35708"/>
    <lineage>
        <taxon>Eukaryota</taxon>
        <taxon>Viridiplantae</taxon>
        <taxon>Streptophyta</taxon>
        <taxon>Embryophyta</taxon>
        <taxon>Tracheophyta</taxon>
        <taxon>Spermatophyta</taxon>
        <taxon>Magnoliopsida</taxon>
        <taxon>Liliopsida</taxon>
        <taxon>Poales</taxon>
        <taxon>Poaceae</taxon>
        <taxon>PACMAD clade</taxon>
        <taxon>Arundinoideae</taxon>
        <taxon>Arundineae</taxon>
        <taxon>Arundo</taxon>
    </lineage>
</organism>
<sequence>MMRPTTWSRRSQRHWCLYRPSSCSFPRPRRRW</sequence>